<dbReference type="NCBIfam" id="TIGR01071">
    <property type="entry name" value="rplO_bact"/>
    <property type="match status" value="1"/>
</dbReference>
<accession>A0AAW1R3P8</accession>
<feature type="region of interest" description="Disordered" evidence="5">
    <location>
        <begin position="54"/>
        <end position="105"/>
    </location>
</feature>
<dbReference type="InterPro" id="IPR021131">
    <property type="entry name" value="Ribosomal_uL15/eL18"/>
</dbReference>
<dbReference type="GO" id="GO:0006412">
    <property type="term" value="P:translation"/>
    <property type="evidence" value="ECO:0007669"/>
    <property type="project" value="InterPro"/>
</dbReference>
<dbReference type="PANTHER" id="PTHR12934:SF11">
    <property type="entry name" value="LARGE RIBOSOMAL SUBUNIT PROTEIN UL15M"/>
    <property type="match status" value="1"/>
</dbReference>
<protein>
    <recommendedName>
        <fullName evidence="6">Large ribosomal subunit protein uL15/eL18 domain-containing protein</fullName>
    </recommendedName>
</protein>
<feature type="domain" description="Large ribosomal subunit protein uL15/eL18" evidence="6">
    <location>
        <begin position="130"/>
        <end position="201"/>
    </location>
</feature>
<evidence type="ECO:0000313" key="8">
    <source>
        <dbReference type="Proteomes" id="UP001438707"/>
    </source>
</evidence>
<evidence type="ECO:0000256" key="3">
    <source>
        <dbReference type="ARBA" id="ARBA00023274"/>
    </source>
</evidence>
<feature type="region of interest" description="Disordered" evidence="5">
    <location>
        <begin position="1"/>
        <end position="21"/>
    </location>
</feature>
<gene>
    <name evidence="7" type="ORF">WJX74_006808</name>
</gene>
<dbReference type="InterPro" id="IPR005749">
    <property type="entry name" value="Ribosomal_uL15_bac-type"/>
</dbReference>
<organism evidence="7 8">
    <name type="scientific">Apatococcus lobatus</name>
    <dbReference type="NCBI Taxonomy" id="904363"/>
    <lineage>
        <taxon>Eukaryota</taxon>
        <taxon>Viridiplantae</taxon>
        <taxon>Chlorophyta</taxon>
        <taxon>core chlorophytes</taxon>
        <taxon>Trebouxiophyceae</taxon>
        <taxon>Chlorellales</taxon>
        <taxon>Chlorellaceae</taxon>
        <taxon>Apatococcus</taxon>
    </lineage>
</organism>
<dbReference type="AlphaFoldDB" id="A0AAW1R3P8"/>
<evidence type="ECO:0000256" key="4">
    <source>
        <dbReference type="RuleBase" id="RU003888"/>
    </source>
</evidence>
<dbReference type="InterPro" id="IPR001196">
    <property type="entry name" value="Ribosomal_uL15_CS"/>
</dbReference>
<keyword evidence="8" id="KW-1185">Reference proteome</keyword>
<name>A0AAW1R3P8_9CHLO</name>
<reference evidence="7 8" key="1">
    <citation type="journal article" date="2024" name="Nat. Commun.">
        <title>Phylogenomics reveals the evolutionary origins of lichenization in chlorophyte algae.</title>
        <authorList>
            <person name="Puginier C."/>
            <person name="Libourel C."/>
            <person name="Otte J."/>
            <person name="Skaloud P."/>
            <person name="Haon M."/>
            <person name="Grisel S."/>
            <person name="Petersen M."/>
            <person name="Berrin J.G."/>
            <person name="Delaux P.M."/>
            <person name="Dal Grande F."/>
            <person name="Keller J."/>
        </authorList>
    </citation>
    <scope>NUCLEOTIDE SEQUENCE [LARGE SCALE GENOMIC DNA]</scope>
    <source>
        <strain evidence="7 8">SAG 2145</strain>
    </source>
</reference>
<dbReference type="Gene3D" id="3.100.10.10">
    <property type="match status" value="1"/>
</dbReference>
<dbReference type="EMBL" id="JALJOS010000017">
    <property type="protein sequence ID" value="KAK9827867.1"/>
    <property type="molecule type" value="Genomic_DNA"/>
</dbReference>
<dbReference type="GO" id="GO:0022625">
    <property type="term" value="C:cytosolic large ribosomal subunit"/>
    <property type="evidence" value="ECO:0007669"/>
    <property type="project" value="TreeGrafter"/>
</dbReference>
<dbReference type="InterPro" id="IPR036227">
    <property type="entry name" value="Ribosomal_uL15/eL18_sf"/>
</dbReference>
<sequence>MLGLRHCQVSQPGSASSHFRGHSLAVRQLPSAARRQSTACTCSTMTGERLRLDNLSPQEGSRHKKRRIGRGYGAGQGGSCGAGMRGQKARSGSTPKPGFEGGQMPLYRRLPKLRGIAGGMKAGVQRFVTINVGELGLYEEGEVVSLETLAEKNLLTSSGREGRLPLKILGEGDLIAPLKIKAVQFSEQARQKIEKAGGTIEEVPAKIRWTKQVGKERKEAQMAAKAAAKPAAKPAPKSAKPGKK</sequence>
<dbReference type="PANTHER" id="PTHR12934">
    <property type="entry name" value="50S RIBOSOMAL PROTEIN L15"/>
    <property type="match status" value="1"/>
</dbReference>
<dbReference type="GO" id="GO:0003735">
    <property type="term" value="F:structural constituent of ribosome"/>
    <property type="evidence" value="ECO:0007669"/>
    <property type="project" value="InterPro"/>
</dbReference>
<keyword evidence="2 4" id="KW-0689">Ribosomal protein</keyword>
<dbReference type="Proteomes" id="UP001438707">
    <property type="component" value="Unassembled WGS sequence"/>
</dbReference>
<dbReference type="InterPro" id="IPR030878">
    <property type="entry name" value="Ribosomal_uL15"/>
</dbReference>
<feature type="compositionally biased region" description="Polar residues" evidence="5">
    <location>
        <begin position="8"/>
        <end position="17"/>
    </location>
</feature>
<dbReference type="PROSITE" id="PS00475">
    <property type="entry name" value="RIBOSOMAL_L15"/>
    <property type="match status" value="1"/>
</dbReference>
<evidence type="ECO:0000256" key="1">
    <source>
        <dbReference type="ARBA" id="ARBA00007320"/>
    </source>
</evidence>
<dbReference type="HAMAP" id="MF_01341">
    <property type="entry name" value="Ribosomal_uL15"/>
    <property type="match status" value="1"/>
</dbReference>
<evidence type="ECO:0000313" key="7">
    <source>
        <dbReference type="EMBL" id="KAK9827867.1"/>
    </source>
</evidence>
<dbReference type="Pfam" id="PF00828">
    <property type="entry name" value="Ribosomal_L27A"/>
    <property type="match status" value="1"/>
</dbReference>
<comment type="caution">
    <text evidence="7">The sequence shown here is derived from an EMBL/GenBank/DDBJ whole genome shotgun (WGS) entry which is preliminary data.</text>
</comment>
<feature type="region of interest" description="Disordered" evidence="5">
    <location>
        <begin position="218"/>
        <end position="244"/>
    </location>
</feature>
<keyword evidence="3 4" id="KW-0687">Ribonucleoprotein</keyword>
<feature type="compositionally biased region" description="Gly residues" evidence="5">
    <location>
        <begin position="70"/>
        <end position="84"/>
    </location>
</feature>
<proteinExistence type="inferred from homology"/>
<dbReference type="SUPFAM" id="SSF52080">
    <property type="entry name" value="Ribosomal proteins L15p and L18e"/>
    <property type="match status" value="1"/>
</dbReference>
<evidence type="ECO:0000259" key="6">
    <source>
        <dbReference type="Pfam" id="PF00828"/>
    </source>
</evidence>
<feature type="compositionally biased region" description="Low complexity" evidence="5">
    <location>
        <begin position="223"/>
        <end position="244"/>
    </location>
</feature>
<evidence type="ECO:0000256" key="5">
    <source>
        <dbReference type="SAM" id="MobiDB-lite"/>
    </source>
</evidence>
<comment type="similarity">
    <text evidence="1 4">Belongs to the universal ribosomal protein uL15 family.</text>
</comment>
<evidence type="ECO:0000256" key="2">
    <source>
        <dbReference type="ARBA" id="ARBA00022980"/>
    </source>
</evidence>